<reference evidence="6" key="1">
    <citation type="submission" date="2020-11" db="EMBL/GenBank/DDBJ databases">
        <authorList>
            <person name="Tran Van P."/>
        </authorList>
    </citation>
    <scope>NUCLEOTIDE SEQUENCE</scope>
</reference>
<dbReference type="Gene3D" id="1.20.140.150">
    <property type="match status" value="1"/>
</dbReference>
<protein>
    <recommendedName>
        <fullName evidence="8">Voltage-dependent calcium channel gamma-5 subunit</fullName>
    </recommendedName>
</protein>
<accession>A0A7R9KIW0</accession>
<proteinExistence type="predicted"/>
<keyword evidence="3 5" id="KW-1133">Transmembrane helix</keyword>
<evidence type="ECO:0000256" key="4">
    <source>
        <dbReference type="ARBA" id="ARBA00023136"/>
    </source>
</evidence>
<organism evidence="6">
    <name type="scientific">Medioppia subpectinata</name>
    <dbReference type="NCBI Taxonomy" id="1979941"/>
    <lineage>
        <taxon>Eukaryota</taxon>
        <taxon>Metazoa</taxon>
        <taxon>Ecdysozoa</taxon>
        <taxon>Arthropoda</taxon>
        <taxon>Chelicerata</taxon>
        <taxon>Arachnida</taxon>
        <taxon>Acari</taxon>
        <taxon>Acariformes</taxon>
        <taxon>Sarcoptiformes</taxon>
        <taxon>Oribatida</taxon>
        <taxon>Brachypylina</taxon>
        <taxon>Oppioidea</taxon>
        <taxon>Oppiidae</taxon>
        <taxon>Medioppia</taxon>
    </lineage>
</organism>
<dbReference type="InterPro" id="IPR004031">
    <property type="entry name" value="PMP22/EMP/MP20/Claudin"/>
</dbReference>
<feature type="transmembrane region" description="Helical" evidence="5">
    <location>
        <begin position="109"/>
        <end position="129"/>
    </location>
</feature>
<dbReference type="FunFam" id="1.20.140.150:FF:000098">
    <property type="entry name" value="Voltage-dependent calcium channel, putative"/>
    <property type="match status" value="1"/>
</dbReference>
<evidence type="ECO:0000313" key="7">
    <source>
        <dbReference type="Proteomes" id="UP000759131"/>
    </source>
</evidence>
<dbReference type="GO" id="GO:0098970">
    <property type="term" value="P:postsynaptic neurotransmitter receptor diffusion trapping"/>
    <property type="evidence" value="ECO:0007669"/>
    <property type="project" value="TreeGrafter"/>
</dbReference>
<dbReference type="GO" id="GO:0005245">
    <property type="term" value="F:voltage-gated calcium channel activity"/>
    <property type="evidence" value="ECO:0007669"/>
    <property type="project" value="TreeGrafter"/>
</dbReference>
<comment type="subcellular location">
    <subcellularLocation>
        <location evidence="1">Membrane</location>
        <topology evidence="1">Multi-pass membrane protein</topology>
    </subcellularLocation>
</comment>
<evidence type="ECO:0000313" key="6">
    <source>
        <dbReference type="EMBL" id="CAD7623901.1"/>
    </source>
</evidence>
<dbReference type="PANTHER" id="PTHR12107">
    <property type="entry name" value="VOLTAGE-DEPENDENT CALCIUM CHANNEL GAMMA SUBUNIT"/>
    <property type="match status" value="1"/>
</dbReference>
<keyword evidence="4 5" id="KW-0472">Membrane</keyword>
<keyword evidence="2 5" id="KW-0812">Transmembrane</keyword>
<dbReference type="GO" id="GO:0099590">
    <property type="term" value="P:neurotransmitter receptor internalization"/>
    <property type="evidence" value="ECO:0007669"/>
    <property type="project" value="TreeGrafter"/>
</dbReference>
<evidence type="ECO:0000256" key="1">
    <source>
        <dbReference type="ARBA" id="ARBA00004141"/>
    </source>
</evidence>
<evidence type="ECO:0008006" key="8">
    <source>
        <dbReference type="Google" id="ProtNLM"/>
    </source>
</evidence>
<name>A0A7R9KIW0_9ACAR</name>
<evidence type="ECO:0000256" key="2">
    <source>
        <dbReference type="ARBA" id="ARBA00022692"/>
    </source>
</evidence>
<feature type="transmembrane region" description="Helical" evidence="5">
    <location>
        <begin position="141"/>
        <end position="162"/>
    </location>
</feature>
<dbReference type="GO" id="GO:0016247">
    <property type="term" value="F:channel regulator activity"/>
    <property type="evidence" value="ECO:0007669"/>
    <property type="project" value="TreeGrafter"/>
</dbReference>
<dbReference type="InterPro" id="IPR051072">
    <property type="entry name" value="CACNG_subunit"/>
</dbReference>
<dbReference type="GO" id="GO:0051968">
    <property type="term" value="P:positive regulation of synaptic transmission, glutamatergic"/>
    <property type="evidence" value="ECO:0007669"/>
    <property type="project" value="TreeGrafter"/>
</dbReference>
<sequence length="394" mass="44724">MSVRSIRILRLLTPLSAISSSVSTAIALLTNEWLHSIEYMSNKDYQKFSMPPEMEYNEKITVSGLWQLCHNDPPQKLMHCFVIDYFSNEEYSPDPNDSTNALPYAAKRAAVFIMISCVILLIGQLLCFLGHVCTRRRVFTFAAGIAFIIAGLLILAGMVIYISTFKAEVGNKLRPKSSFQGPMFKYRYGYSFLFAVSGLILCEIAGTVAIFLYIRLHQFKYKIEYEREQFVMVDDYLPTPTAPPGLTTTGAAVAVGEGPNSMAYCKRHGSRGRRYSRTRELSRETSPCCPPTSAHYQLKSSSRHGSLNVPNTLMPTLSDSMRDLTYFNFPPFSRETTCNTVSTSADIMRDFSREFMTPQPHHRKDNMVSTLDYPRELMPRKEFSLETLRRTTPV</sequence>
<dbReference type="GO" id="GO:0098943">
    <property type="term" value="P:neurotransmitter receptor transport, postsynaptic endosome to lysosome"/>
    <property type="evidence" value="ECO:0007669"/>
    <property type="project" value="TreeGrafter"/>
</dbReference>
<dbReference type="GO" id="GO:0098839">
    <property type="term" value="C:postsynaptic density membrane"/>
    <property type="evidence" value="ECO:0007669"/>
    <property type="project" value="TreeGrafter"/>
</dbReference>
<gene>
    <name evidence="6" type="ORF">OSB1V03_LOCUS4348</name>
</gene>
<evidence type="ECO:0000256" key="5">
    <source>
        <dbReference type="SAM" id="Phobius"/>
    </source>
</evidence>
<feature type="transmembrane region" description="Helical" evidence="5">
    <location>
        <begin position="188"/>
        <end position="214"/>
    </location>
</feature>
<dbReference type="AlphaFoldDB" id="A0A7R9KIW0"/>
<dbReference type="EMBL" id="CAJPIZ010001962">
    <property type="protein sequence ID" value="CAG2104331.1"/>
    <property type="molecule type" value="Genomic_DNA"/>
</dbReference>
<dbReference type="OrthoDB" id="9990458at2759"/>
<dbReference type="GO" id="GO:0019226">
    <property type="term" value="P:transmission of nerve impulse"/>
    <property type="evidence" value="ECO:0007669"/>
    <property type="project" value="TreeGrafter"/>
</dbReference>
<keyword evidence="7" id="KW-1185">Reference proteome</keyword>
<dbReference type="EMBL" id="OC856537">
    <property type="protein sequence ID" value="CAD7623901.1"/>
    <property type="molecule type" value="Genomic_DNA"/>
</dbReference>
<dbReference type="Proteomes" id="UP000759131">
    <property type="component" value="Unassembled WGS sequence"/>
</dbReference>
<dbReference type="GO" id="GO:0032281">
    <property type="term" value="C:AMPA glutamate receptor complex"/>
    <property type="evidence" value="ECO:0007669"/>
    <property type="project" value="TreeGrafter"/>
</dbReference>
<dbReference type="Pfam" id="PF13903">
    <property type="entry name" value="Claudin_2"/>
    <property type="match status" value="1"/>
</dbReference>
<dbReference type="PANTHER" id="PTHR12107:SF0">
    <property type="entry name" value="STARGAZIN (MAMMALIAN CALCIUM CHANNEL) HOMOLOG"/>
    <property type="match status" value="1"/>
</dbReference>
<evidence type="ECO:0000256" key="3">
    <source>
        <dbReference type="ARBA" id="ARBA00022989"/>
    </source>
</evidence>